<dbReference type="PROSITE" id="PS50929">
    <property type="entry name" value="ABC_TM1F"/>
    <property type="match status" value="1"/>
</dbReference>
<evidence type="ECO:0000259" key="11">
    <source>
        <dbReference type="PROSITE" id="PS50929"/>
    </source>
</evidence>
<dbReference type="AlphaFoldDB" id="A0A5B7ZXT5"/>
<dbReference type="InterPro" id="IPR027417">
    <property type="entry name" value="P-loop_NTPase"/>
</dbReference>
<feature type="transmembrane region" description="Helical" evidence="9">
    <location>
        <begin position="281"/>
        <end position="302"/>
    </location>
</feature>
<dbReference type="OrthoDB" id="1522160at2"/>
<evidence type="ECO:0000256" key="3">
    <source>
        <dbReference type="ARBA" id="ARBA00022475"/>
    </source>
</evidence>
<evidence type="ECO:0000259" key="10">
    <source>
        <dbReference type="PROSITE" id="PS50893"/>
    </source>
</evidence>
<dbReference type="GO" id="GO:0005524">
    <property type="term" value="F:ATP binding"/>
    <property type="evidence" value="ECO:0007669"/>
    <property type="project" value="UniProtKB-KW"/>
</dbReference>
<dbReference type="Pfam" id="PF00005">
    <property type="entry name" value="ABC_tran"/>
    <property type="match status" value="1"/>
</dbReference>
<evidence type="ECO:0000256" key="4">
    <source>
        <dbReference type="ARBA" id="ARBA00022692"/>
    </source>
</evidence>
<protein>
    <submittedName>
        <fullName evidence="12">ABC transporter ATP-binding protein</fullName>
    </submittedName>
</protein>
<dbReference type="KEGG" id="hyj:FHG12_04315"/>
<dbReference type="InterPro" id="IPR017871">
    <property type="entry name" value="ABC_transporter-like_CS"/>
</dbReference>
<evidence type="ECO:0000256" key="5">
    <source>
        <dbReference type="ARBA" id="ARBA00022741"/>
    </source>
</evidence>
<feature type="transmembrane region" description="Helical" evidence="9">
    <location>
        <begin position="183"/>
        <end position="210"/>
    </location>
</feature>
<dbReference type="Gene3D" id="1.20.1560.10">
    <property type="entry name" value="ABC transporter type 1, transmembrane domain"/>
    <property type="match status" value="1"/>
</dbReference>
<accession>A0A5B7ZXT5</accession>
<evidence type="ECO:0000256" key="9">
    <source>
        <dbReference type="SAM" id="Phobius"/>
    </source>
</evidence>
<dbReference type="FunFam" id="3.40.50.300:FF:000221">
    <property type="entry name" value="Multidrug ABC transporter ATP-binding protein"/>
    <property type="match status" value="1"/>
</dbReference>
<feature type="domain" description="ABC transporter" evidence="10">
    <location>
        <begin position="379"/>
        <end position="619"/>
    </location>
</feature>
<reference evidence="12 13" key="1">
    <citation type="submission" date="2019-06" db="EMBL/GenBank/DDBJ databases">
        <authorList>
            <person name="Srinivasan S."/>
        </authorList>
    </citation>
    <scope>NUCLEOTIDE SEQUENCE [LARGE SCALE GENOMIC DNA]</scope>
    <source>
        <strain evidence="12 13">17J68-5</strain>
    </source>
</reference>
<keyword evidence="3" id="KW-1003">Cell membrane</keyword>
<name>A0A5B7ZXT5_9BACT</name>
<evidence type="ECO:0000256" key="8">
    <source>
        <dbReference type="ARBA" id="ARBA00023136"/>
    </source>
</evidence>
<dbReference type="InterPro" id="IPR039421">
    <property type="entry name" value="Type_1_exporter"/>
</dbReference>
<evidence type="ECO:0000256" key="7">
    <source>
        <dbReference type="ARBA" id="ARBA00022989"/>
    </source>
</evidence>
<dbReference type="InterPro" id="IPR003593">
    <property type="entry name" value="AAA+_ATPase"/>
</dbReference>
<dbReference type="EMBL" id="CP040896">
    <property type="protein sequence ID" value="QDA59375.1"/>
    <property type="molecule type" value="Genomic_DNA"/>
</dbReference>
<gene>
    <name evidence="12" type="ORF">FHG12_04315</name>
</gene>
<dbReference type="SUPFAM" id="SSF52540">
    <property type="entry name" value="P-loop containing nucleoside triphosphate hydrolases"/>
    <property type="match status" value="1"/>
</dbReference>
<comment type="subcellular location">
    <subcellularLocation>
        <location evidence="1">Cell membrane</location>
        <topology evidence="1">Multi-pass membrane protein</topology>
    </subcellularLocation>
</comment>
<evidence type="ECO:0000256" key="1">
    <source>
        <dbReference type="ARBA" id="ARBA00004651"/>
    </source>
</evidence>
<evidence type="ECO:0000313" key="13">
    <source>
        <dbReference type="Proteomes" id="UP000305398"/>
    </source>
</evidence>
<dbReference type="Gene3D" id="3.40.50.300">
    <property type="entry name" value="P-loop containing nucleotide triphosphate hydrolases"/>
    <property type="match status" value="1"/>
</dbReference>
<dbReference type="InterPro" id="IPR036640">
    <property type="entry name" value="ABC1_TM_sf"/>
</dbReference>
<keyword evidence="13" id="KW-1185">Reference proteome</keyword>
<dbReference type="PANTHER" id="PTHR43394:SF1">
    <property type="entry name" value="ATP-BINDING CASSETTE SUB-FAMILY B MEMBER 10, MITOCHONDRIAL"/>
    <property type="match status" value="1"/>
</dbReference>
<dbReference type="PANTHER" id="PTHR43394">
    <property type="entry name" value="ATP-DEPENDENT PERMEASE MDL1, MITOCHONDRIAL"/>
    <property type="match status" value="1"/>
</dbReference>
<dbReference type="PROSITE" id="PS00211">
    <property type="entry name" value="ABC_TRANSPORTER_1"/>
    <property type="match status" value="1"/>
</dbReference>
<keyword evidence="4 9" id="KW-0812">Transmembrane</keyword>
<dbReference type="RefSeq" id="WP_139514557.1">
    <property type="nucleotide sequence ID" value="NZ_CP040896.1"/>
</dbReference>
<dbReference type="SMART" id="SM00382">
    <property type="entry name" value="AAA"/>
    <property type="match status" value="1"/>
</dbReference>
<dbReference type="GO" id="GO:0016887">
    <property type="term" value="F:ATP hydrolysis activity"/>
    <property type="evidence" value="ECO:0007669"/>
    <property type="project" value="InterPro"/>
</dbReference>
<evidence type="ECO:0000313" key="12">
    <source>
        <dbReference type="EMBL" id="QDA59375.1"/>
    </source>
</evidence>
<dbReference type="InterPro" id="IPR003439">
    <property type="entry name" value="ABC_transporter-like_ATP-bd"/>
</dbReference>
<feature type="domain" description="ABC transmembrane type-1" evidence="11">
    <location>
        <begin position="55"/>
        <end position="342"/>
    </location>
</feature>
<dbReference type="InterPro" id="IPR011527">
    <property type="entry name" value="ABC1_TM_dom"/>
</dbReference>
<dbReference type="Proteomes" id="UP000305398">
    <property type="component" value="Chromosome"/>
</dbReference>
<keyword evidence="5" id="KW-0547">Nucleotide-binding</keyword>
<sequence>MSGLSDFFTTISAKRPRADGKPALTVRERFSALRNLPEFLRLIWETSPSLTLGNIALRLIRAALPLALLYVGRLILDLIVGLARNPSSTTSLTPLFELVGLEFGLAILSDATGRAVALLDSLLGDLFANRSSVRLMEHAAQLDLDQFEDSAFYDKLERARRQTLSRTVLMSQVLSQAQDAVTMAFLAVGLTAFNPWLLLLLLVAVIPAFLGESHFNERSYSLVHGWTPERRELDYLRVTGASDETAKEVKIFGLSGFLIERFQQLSDEFYSKNKSLVVRRATWGTFFAAVGAAGYYGAYVYIITQAVRGQISIGQLTFLSGSFARMRGLLEGILSRFSSVAEGALYLQDFFDFFRLQPRIIRDVTRPVRPFPNPIRQGFEFENVGFKYRNAGKWALRNLSFTLQAGEKLALVGENGAGKTTLVKLLARLYDPTEGRILLDGYDLREYDPAELRQEIGVIFQDFVRFQLSAGQNLAVGRIEEKENTDRIQSAAAQSLADSVIQKLPAGYDQIIGRRFTGGVDLSGGEWQKIALGRAYMRDAQLLILDEPTAALDARAEHEVFQRFADLTKGKTAVLISHRFSTVRMADRILVIENGQFVEIGSHEALLAKGGRYAELFALQAAGYR</sequence>
<dbReference type="GO" id="GO:0005886">
    <property type="term" value="C:plasma membrane"/>
    <property type="evidence" value="ECO:0007669"/>
    <property type="project" value="UniProtKB-SubCell"/>
</dbReference>
<proteinExistence type="predicted"/>
<keyword evidence="8 9" id="KW-0472">Membrane</keyword>
<keyword evidence="7 9" id="KW-1133">Transmembrane helix</keyword>
<evidence type="ECO:0000256" key="6">
    <source>
        <dbReference type="ARBA" id="ARBA00022840"/>
    </source>
</evidence>
<dbReference type="PROSITE" id="PS50893">
    <property type="entry name" value="ABC_TRANSPORTER_2"/>
    <property type="match status" value="1"/>
</dbReference>
<organism evidence="12 13">
    <name type="scientific">Hymenobacter jejuensis</name>
    <dbReference type="NCBI Taxonomy" id="2502781"/>
    <lineage>
        <taxon>Bacteria</taxon>
        <taxon>Pseudomonadati</taxon>
        <taxon>Bacteroidota</taxon>
        <taxon>Cytophagia</taxon>
        <taxon>Cytophagales</taxon>
        <taxon>Hymenobacteraceae</taxon>
        <taxon>Hymenobacter</taxon>
    </lineage>
</organism>
<evidence type="ECO:0000256" key="2">
    <source>
        <dbReference type="ARBA" id="ARBA00022448"/>
    </source>
</evidence>
<dbReference type="GO" id="GO:0015421">
    <property type="term" value="F:ABC-type oligopeptide transporter activity"/>
    <property type="evidence" value="ECO:0007669"/>
    <property type="project" value="TreeGrafter"/>
</dbReference>
<keyword evidence="2" id="KW-0813">Transport</keyword>
<keyword evidence="6 12" id="KW-0067">ATP-binding</keyword>
<dbReference type="SUPFAM" id="SSF90123">
    <property type="entry name" value="ABC transporter transmembrane region"/>
    <property type="match status" value="1"/>
</dbReference>